<reference evidence="2" key="1">
    <citation type="submission" date="2022-07" db="EMBL/GenBank/DDBJ databases">
        <title>Chromosome-level genome of Muraenolepis orangiensis.</title>
        <authorList>
            <person name="Kim J."/>
        </authorList>
    </citation>
    <scope>NUCLEOTIDE SEQUENCE</scope>
    <source>
        <strain evidence="2">KU_S4_2022</strain>
        <tissue evidence="2">Muscle</tissue>
    </source>
</reference>
<evidence type="ECO:0000256" key="1">
    <source>
        <dbReference type="SAM" id="MobiDB-lite"/>
    </source>
</evidence>
<organism evidence="2 3">
    <name type="scientific">Muraenolepis orangiensis</name>
    <name type="common">Patagonian moray cod</name>
    <dbReference type="NCBI Taxonomy" id="630683"/>
    <lineage>
        <taxon>Eukaryota</taxon>
        <taxon>Metazoa</taxon>
        <taxon>Chordata</taxon>
        <taxon>Craniata</taxon>
        <taxon>Vertebrata</taxon>
        <taxon>Euteleostomi</taxon>
        <taxon>Actinopterygii</taxon>
        <taxon>Neopterygii</taxon>
        <taxon>Teleostei</taxon>
        <taxon>Neoteleostei</taxon>
        <taxon>Acanthomorphata</taxon>
        <taxon>Zeiogadaria</taxon>
        <taxon>Gadariae</taxon>
        <taxon>Gadiformes</taxon>
        <taxon>Muraenolepidoidei</taxon>
        <taxon>Muraenolepididae</taxon>
        <taxon>Muraenolepis</taxon>
    </lineage>
</organism>
<dbReference type="Proteomes" id="UP001148018">
    <property type="component" value="Unassembled WGS sequence"/>
</dbReference>
<feature type="region of interest" description="Disordered" evidence="1">
    <location>
        <begin position="1"/>
        <end position="88"/>
    </location>
</feature>
<sequence>MGGGISPPYQPRISLLTSLLTSLPDQPPNQLPDQTPDQPPDQPPNHPSTSLLISPDQPPDQPPDLGGGGGGGGGVEGRDRHSVPMISSCATPSEAIPFYWKSRRGGGQPPPDGYPPCFLVTTSDRHDPIKSCSVSCSAVM</sequence>
<protein>
    <submittedName>
        <fullName evidence="2">Uncharacterized protein</fullName>
    </submittedName>
</protein>
<name>A0A9Q0I741_9TELE</name>
<dbReference type="AlphaFoldDB" id="A0A9Q0I741"/>
<comment type="caution">
    <text evidence="2">The sequence shown here is derived from an EMBL/GenBank/DDBJ whole genome shotgun (WGS) entry which is preliminary data.</text>
</comment>
<evidence type="ECO:0000313" key="3">
    <source>
        <dbReference type="Proteomes" id="UP001148018"/>
    </source>
</evidence>
<proteinExistence type="predicted"/>
<feature type="compositionally biased region" description="Low complexity" evidence="1">
    <location>
        <begin position="14"/>
        <end position="24"/>
    </location>
</feature>
<dbReference type="EMBL" id="JANIIK010000115">
    <property type="protein sequence ID" value="KAJ3589407.1"/>
    <property type="molecule type" value="Genomic_DNA"/>
</dbReference>
<evidence type="ECO:0000313" key="2">
    <source>
        <dbReference type="EMBL" id="KAJ3589407.1"/>
    </source>
</evidence>
<feature type="compositionally biased region" description="Gly residues" evidence="1">
    <location>
        <begin position="65"/>
        <end position="75"/>
    </location>
</feature>
<feature type="compositionally biased region" description="Pro residues" evidence="1">
    <location>
        <begin position="37"/>
        <end position="46"/>
    </location>
</feature>
<gene>
    <name evidence="2" type="ORF">NHX12_010252</name>
</gene>
<accession>A0A9Q0I741</accession>
<keyword evidence="3" id="KW-1185">Reference proteome</keyword>